<dbReference type="Proteomes" id="UP001218362">
    <property type="component" value="Chromosome"/>
</dbReference>
<accession>A0AAJ6BLY4</accession>
<dbReference type="SMART" id="SM01008">
    <property type="entry name" value="Ald_Xan_dh_C"/>
    <property type="match status" value="1"/>
</dbReference>
<dbReference type="SUPFAM" id="SSF56003">
    <property type="entry name" value="Molybdenum cofactor-binding domain"/>
    <property type="match status" value="2"/>
</dbReference>
<feature type="domain" description="Aldehyde oxidase/xanthine dehydrogenase a/b hammerhead" evidence="1">
    <location>
        <begin position="241"/>
        <end position="319"/>
    </location>
</feature>
<organism evidence="2 3">
    <name type="scientific">Candidatus Andeanibacterium colombiense</name>
    <dbReference type="NCBI Taxonomy" id="3121345"/>
    <lineage>
        <taxon>Bacteria</taxon>
        <taxon>Pseudomonadati</taxon>
        <taxon>Pseudomonadota</taxon>
        <taxon>Alphaproteobacteria</taxon>
        <taxon>Sphingomonadales</taxon>
        <taxon>Sphingomonadaceae</taxon>
        <taxon>Candidatus Andeanibacterium</taxon>
    </lineage>
</organism>
<dbReference type="Gene3D" id="3.90.1170.50">
    <property type="entry name" value="Aldehyde oxidase/xanthine dehydrogenase, a/b hammerhead"/>
    <property type="match status" value="1"/>
</dbReference>
<name>A0AAJ6BLY4_9SPHN</name>
<gene>
    <name evidence="2" type="ORF">P0Y56_12460</name>
</gene>
<evidence type="ECO:0000313" key="3">
    <source>
        <dbReference type="Proteomes" id="UP001218362"/>
    </source>
</evidence>
<dbReference type="InterPro" id="IPR036856">
    <property type="entry name" value="Ald_Oxase/Xan_DH_a/b_sf"/>
</dbReference>
<dbReference type="PANTHER" id="PTHR47495">
    <property type="entry name" value="ALDEHYDE DEHYDROGENASE"/>
    <property type="match status" value="1"/>
</dbReference>
<dbReference type="InterPro" id="IPR008274">
    <property type="entry name" value="AldOxase/xan_DH_MoCoBD1"/>
</dbReference>
<sequence length="756" mass="79702">MHVTRRGVLVGAAAGGGLIAFWALGPRRYAAPLAAGQGEVAFDAWLKIGRDGIVTVAVPQLEMGQGVTTILPQVVAMELGADWRQVAVEPAPVSGAYPNLPLAAEWAPLWKPLIPILADRPGDLLVRHYAQGHRFMVTADGTSLAAYEEPCRNAAASARAMLAKAAADRWNVDWTECDSDGGFVVHGEKKLNFAELVEDAAGYKPPDPPPLRSQPPAEVPDELGAEAPILFPRLDLPSKVDGSYLFAGDVRLPDMVYAAIHHGPIDQAELANFEPKDAAGTPGLITLVKGKRWLAAVAKTWWAADKALEKLAATFKLTGPLDSGGIAAALDKGLMQGAGTSIFSHGAGDAELGRATHRVRYDVAPALHGTIETASATARLAGGKLELWIASQAPEHARKAAAEALDMALSDVILYPMPAGGSFDRRLEIDHAIEVALIARECGRPVQLIWSRWQEALAGRPRTPVSAMMAAKTSDSGHIATWRARLALPPTALEFGARQFGNLTSRSAIETSSGSADAMAIAGADPLYDIENVAVYHVPTDIGLPTGRMRGNAHGYTCFFTESFVDELAALHHREPLSYRMEMLGTDPRLAACLQRAARLAQWNGGQDQSGQGLACHRIGPPDSGGRIAVIATASQGEGGVKVEKLSAAVDIGRIVNLDIARQQIEGGLIFGIGLALGTAIDYERGLPVSGRLAALGLPKLQDCPAIEVEFVASEAPPFDPGELGVAVAAPAIANALFSATGLRLRNLPLLSGEGE</sequence>
<dbReference type="EMBL" id="CP119316">
    <property type="protein sequence ID" value="WEK45834.1"/>
    <property type="molecule type" value="Genomic_DNA"/>
</dbReference>
<proteinExistence type="predicted"/>
<dbReference type="InterPro" id="IPR046867">
    <property type="entry name" value="AldOxase/xan_DH_MoCoBD2"/>
</dbReference>
<dbReference type="KEGG" id="acob:P0Y56_12460"/>
<evidence type="ECO:0000313" key="2">
    <source>
        <dbReference type="EMBL" id="WEK45834.1"/>
    </source>
</evidence>
<dbReference type="PANTHER" id="PTHR47495:SF2">
    <property type="entry name" value="ALDEHYDE DEHYDROGENASE"/>
    <property type="match status" value="1"/>
</dbReference>
<protein>
    <submittedName>
        <fullName evidence="2">Molybdopterin-dependent oxidoreductase</fullName>
    </submittedName>
</protein>
<dbReference type="Pfam" id="PF20256">
    <property type="entry name" value="MoCoBD_2"/>
    <property type="match status" value="2"/>
</dbReference>
<dbReference type="InterPro" id="IPR000674">
    <property type="entry name" value="Ald_Oxase/Xan_DH_a/b"/>
</dbReference>
<evidence type="ECO:0000259" key="1">
    <source>
        <dbReference type="SMART" id="SM01008"/>
    </source>
</evidence>
<dbReference type="InterPro" id="IPR012368">
    <property type="entry name" value="OxRdtase_Mopterin-bd_su_IorB"/>
</dbReference>
<dbReference type="InterPro" id="IPR052516">
    <property type="entry name" value="N-heterocyclic_Hydroxylase"/>
</dbReference>
<dbReference type="PROSITE" id="PS51318">
    <property type="entry name" value="TAT"/>
    <property type="match status" value="1"/>
</dbReference>
<dbReference type="PIRSF" id="PIRSF036389">
    <property type="entry name" value="IOR_B"/>
    <property type="match status" value="1"/>
</dbReference>
<reference evidence="2" key="1">
    <citation type="submission" date="2023-03" db="EMBL/GenBank/DDBJ databases">
        <title>Andean soil-derived lignocellulolytic bacterial consortium as a source of novel taxa and putative plastic-active enzymes.</title>
        <authorList>
            <person name="Diaz-Garcia L."/>
            <person name="Chuvochina M."/>
            <person name="Feuerriegel G."/>
            <person name="Bunk B."/>
            <person name="Sproer C."/>
            <person name="Streit W.R."/>
            <person name="Rodriguez L.M."/>
            <person name="Overmann J."/>
            <person name="Jimenez D.J."/>
        </authorList>
    </citation>
    <scope>NUCLEOTIDE SEQUENCE</scope>
    <source>
        <strain evidence="2">MAG 26</strain>
    </source>
</reference>
<dbReference type="GO" id="GO:0016491">
    <property type="term" value="F:oxidoreductase activity"/>
    <property type="evidence" value="ECO:0007669"/>
    <property type="project" value="InterPro"/>
</dbReference>
<dbReference type="InterPro" id="IPR006311">
    <property type="entry name" value="TAT_signal"/>
</dbReference>
<dbReference type="AlphaFoldDB" id="A0AAJ6BLY4"/>
<dbReference type="InterPro" id="IPR037165">
    <property type="entry name" value="AldOxase/xan_DH_Mopterin-bd_sf"/>
</dbReference>
<dbReference type="SUPFAM" id="SSF54665">
    <property type="entry name" value="CO dehydrogenase molybdoprotein N-domain-like"/>
    <property type="match status" value="1"/>
</dbReference>
<dbReference type="Gene3D" id="3.30.365.10">
    <property type="entry name" value="Aldehyde oxidase/xanthine dehydrogenase, molybdopterin binding domain"/>
    <property type="match status" value="3"/>
</dbReference>
<dbReference type="Pfam" id="PF02738">
    <property type="entry name" value="MoCoBD_1"/>
    <property type="match status" value="1"/>
</dbReference>